<name>A0A202E766_9EURY</name>
<dbReference type="AlphaFoldDB" id="A0A202E766"/>
<gene>
    <name evidence="2" type="ORF">B2G88_16240</name>
</gene>
<proteinExistence type="predicted"/>
<evidence type="ECO:0000313" key="3">
    <source>
        <dbReference type="Proteomes" id="UP000196084"/>
    </source>
</evidence>
<protein>
    <submittedName>
        <fullName evidence="2">Uncharacterized protein</fullName>
    </submittedName>
</protein>
<keyword evidence="1" id="KW-0812">Transmembrane</keyword>
<keyword evidence="1" id="KW-1133">Transmembrane helix</keyword>
<dbReference type="Proteomes" id="UP000196084">
    <property type="component" value="Unassembled WGS sequence"/>
</dbReference>
<reference evidence="2 3" key="1">
    <citation type="submission" date="2017-02" db="EMBL/GenBank/DDBJ databases">
        <title>Natronthermophilus aegyptiacus gen. nov.,sp. nov., an aerobic, extremely halophilic alkalithermophilic archaeon isolated from the athalassohaline Wadi An Natrun, Egypt.</title>
        <authorList>
            <person name="Zhao B."/>
        </authorList>
    </citation>
    <scope>NUCLEOTIDE SEQUENCE [LARGE SCALE GENOMIC DNA]</scope>
    <source>
        <strain evidence="2 3">CGMCC 1.3597</strain>
    </source>
</reference>
<feature type="transmembrane region" description="Helical" evidence="1">
    <location>
        <begin position="59"/>
        <end position="81"/>
    </location>
</feature>
<comment type="caution">
    <text evidence="2">The sequence shown here is derived from an EMBL/GenBank/DDBJ whole genome shotgun (WGS) entry which is preliminary data.</text>
</comment>
<accession>A0A202E766</accession>
<sequence>MTPATLLVLFCAVMLVVAIGRFILAQRRDWVDFGAILVVFGITVLSGLWLVIVRSWTELGGWLTVAAIGIGMIALGLVQIVRYWNEPRYESTQSLEDNGF</sequence>
<feature type="transmembrane region" description="Helical" evidence="1">
    <location>
        <begin position="31"/>
        <end position="53"/>
    </location>
</feature>
<organism evidence="2 3">
    <name type="scientific">Natronolimnobius baerhuensis</name>
    <dbReference type="NCBI Taxonomy" id="253108"/>
    <lineage>
        <taxon>Archaea</taxon>
        <taxon>Methanobacteriati</taxon>
        <taxon>Methanobacteriota</taxon>
        <taxon>Stenosarchaea group</taxon>
        <taxon>Halobacteria</taxon>
        <taxon>Halobacteriales</taxon>
        <taxon>Natrialbaceae</taxon>
        <taxon>Natronolimnobius</taxon>
    </lineage>
</organism>
<dbReference type="EMBL" id="MWPH01000003">
    <property type="protein sequence ID" value="OVE84034.1"/>
    <property type="molecule type" value="Genomic_DNA"/>
</dbReference>
<keyword evidence="1" id="KW-0472">Membrane</keyword>
<evidence type="ECO:0000256" key="1">
    <source>
        <dbReference type="SAM" id="Phobius"/>
    </source>
</evidence>
<evidence type="ECO:0000313" key="2">
    <source>
        <dbReference type="EMBL" id="OVE84034.1"/>
    </source>
</evidence>
<feature type="transmembrane region" description="Helical" evidence="1">
    <location>
        <begin position="6"/>
        <end position="24"/>
    </location>
</feature>
<keyword evidence="3" id="KW-1185">Reference proteome</keyword>